<gene>
    <name evidence="1" type="ordered locus">Msil_2761</name>
</gene>
<reference evidence="1 2" key="1">
    <citation type="journal article" date="2010" name="J. Bacteriol.">
        <title>Complete genome sequence of the aerobic facultative methanotroph Methylocella silvestris BL2.</title>
        <authorList>
            <person name="Chen Y."/>
            <person name="Crombie A."/>
            <person name="Rahman M.T."/>
            <person name="Dedysh S.N."/>
            <person name="Liesack W."/>
            <person name="Stott M.B."/>
            <person name="Alam M."/>
            <person name="Theisen A.R."/>
            <person name="Murrell J.C."/>
            <person name="Dunfield P.F."/>
        </authorList>
    </citation>
    <scope>NUCLEOTIDE SEQUENCE [LARGE SCALE GENOMIC DNA]</scope>
    <source>
        <strain evidence="2">DSM 15510 / CIP 108128 / LMG 27833 / NCIMB 13906 / BL2</strain>
    </source>
</reference>
<evidence type="ECO:0000313" key="2">
    <source>
        <dbReference type="Proteomes" id="UP000002257"/>
    </source>
</evidence>
<dbReference type="HOGENOM" id="CLU_2246888_0_0_5"/>
<dbReference type="KEGG" id="msl:Msil_2761"/>
<keyword evidence="2" id="KW-1185">Reference proteome</keyword>
<name>B8ERY4_METSB</name>
<evidence type="ECO:0000313" key="1">
    <source>
        <dbReference type="EMBL" id="ACK51682.1"/>
    </source>
</evidence>
<sequence>MKRGRRPDRDGIGRQADKLIGAPDAILASTVKSRRLSLAIVISGATVREEAHTLGSVRRGKQFEKFSRLRIRTTTGCWILTAGTKVRALAFKDADHKTQLKAFG</sequence>
<dbReference type="AlphaFoldDB" id="B8ERY4"/>
<dbReference type="EMBL" id="CP001280">
    <property type="protein sequence ID" value="ACK51682.1"/>
    <property type="molecule type" value="Genomic_DNA"/>
</dbReference>
<proteinExistence type="predicted"/>
<organism evidence="1 2">
    <name type="scientific">Methylocella silvestris (strain DSM 15510 / CIP 108128 / LMG 27833 / NCIMB 13906 / BL2)</name>
    <dbReference type="NCBI Taxonomy" id="395965"/>
    <lineage>
        <taxon>Bacteria</taxon>
        <taxon>Pseudomonadati</taxon>
        <taxon>Pseudomonadota</taxon>
        <taxon>Alphaproteobacteria</taxon>
        <taxon>Hyphomicrobiales</taxon>
        <taxon>Beijerinckiaceae</taxon>
        <taxon>Methylocella</taxon>
    </lineage>
</organism>
<dbReference type="Proteomes" id="UP000002257">
    <property type="component" value="Chromosome"/>
</dbReference>
<accession>B8ERY4</accession>
<protein>
    <submittedName>
        <fullName evidence="1">Uncharacterized protein</fullName>
    </submittedName>
</protein>